<organism evidence="4 5">
    <name type="scientific">Penicillium crustosum</name>
    <name type="common">Blue mold fungus</name>
    <dbReference type="NCBI Taxonomy" id="36656"/>
    <lineage>
        <taxon>Eukaryota</taxon>
        <taxon>Fungi</taxon>
        <taxon>Dikarya</taxon>
        <taxon>Ascomycota</taxon>
        <taxon>Pezizomycotina</taxon>
        <taxon>Eurotiomycetes</taxon>
        <taxon>Eurotiomycetidae</taxon>
        <taxon>Eurotiales</taxon>
        <taxon>Aspergillaceae</taxon>
        <taxon>Penicillium</taxon>
    </lineage>
</organism>
<comment type="caution">
    <text evidence="4">The sequence shown here is derived from an EMBL/GenBank/DDBJ whole genome shotgun (WGS) entry which is preliminary data.</text>
</comment>
<dbReference type="Proteomes" id="UP000701341">
    <property type="component" value="Unassembled WGS sequence"/>
</dbReference>
<dbReference type="Pfam" id="PF12796">
    <property type="entry name" value="Ank_2"/>
    <property type="match status" value="1"/>
</dbReference>
<reference evidence="4" key="1">
    <citation type="submission" date="2020-02" db="EMBL/GenBank/DDBJ databases">
        <authorList>
            <person name="Lichtner F.J."/>
        </authorList>
    </citation>
    <scope>NUCLEOTIDE SEQUENCE</scope>
    <source>
        <strain evidence="4">G10</strain>
    </source>
</reference>
<dbReference type="InterPro" id="IPR036770">
    <property type="entry name" value="Ankyrin_rpt-contain_sf"/>
</dbReference>
<dbReference type="SUPFAM" id="SSF48403">
    <property type="entry name" value="Ankyrin repeat"/>
    <property type="match status" value="1"/>
</dbReference>
<evidence type="ECO:0000256" key="1">
    <source>
        <dbReference type="ARBA" id="ARBA00022737"/>
    </source>
</evidence>
<dbReference type="PANTHER" id="PTHR24201">
    <property type="entry name" value="ANK_REP_REGION DOMAIN-CONTAINING PROTEIN"/>
    <property type="match status" value="1"/>
</dbReference>
<proteinExistence type="predicted"/>
<dbReference type="Gene3D" id="1.25.40.20">
    <property type="entry name" value="Ankyrin repeat-containing domain"/>
    <property type="match status" value="1"/>
</dbReference>
<accession>A0A9P5GTG5</accession>
<feature type="repeat" description="ANK" evidence="3">
    <location>
        <begin position="123"/>
        <end position="155"/>
    </location>
</feature>
<protein>
    <submittedName>
        <fullName evidence="4">Uncharacterized protein</fullName>
    </submittedName>
</protein>
<evidence type="ECO:0000313" key="5">
    <source>
        <dbReference type="Proteomes" id="UP000701341"/>
    </source>
</evidence>
<dbReference type="OrthoDB" id="341259at2759"/>
<dbReference type="PROSITE" id="PS50297">
    <property type="entry name" value="ANK_REP_REGION"/>
    <property type="match status" value="1"/>
</dbReference>
<dbReference type="PROSITE" id="PS50088">
    <property type="entry name" value="ANK_REPEAT"/>
    <property type="match status" value="1"/>
</dbReference>
<sequence length="180" mass="20231">MQEAYSHLEQNGGLEKLPAAIAIQGKVVHSLLSAQPGGYVLQAFKLVAEILDDVVPYDQLEAKVNRESTIERLRVLLTDGARQSLFNHPYEYSAHLYVVLYQPKRLQALLSSGIDPNIEWKHSRLTPLHVAAQEGKQEMVKILLSFRARKSMKDLHDQLPVDYARAAGHTEIVKLLEGRA</sequence>
<dbReference type="AlphaFoldDB" id="A0A9P5GTG5"/>
<evidence type="ECO:0000256" key="3">
    <source>
        <dbReference type="PROSITE-ProRule" id="PRU00023"/>
    </source>
</evidence>
<dbReference type="InterPro" id="IPR002110">
    <property type="entry name" value="Ankyrin_rpt"/>
</dbReference>
<dbReference type="InterPro" id="IPR050776">
    <property type="entry name" value="Ank_Repeat/CDKN_Inhibitor"/>
</dbReference>
<name>A0A9P5GTG5_PENCR</name>
<dbReference type="EMBL" id="JAAOZQ010000009">
    <property type="protein sequence ID" value="KAF7528696.1"/>
    <property type="molecule type" value="Genomic_DNA"/>
</dbReference>
<keyword evidence="5" id="KW-1185">Reference proteome</keyword>
<keyword evidence="2 3" id="KW-0040">ANK repeat</keyword>
<keyword evidence="1" id="KW-0677">Repeat</keyword>
<evidence type="ECO:0000313" key="4">
    <source>
        <dbReference type="EMBL" id="KAF7528696.1"/>
    </source>
</evidence>
<evidence type="ECO:0000256" key="2">
    <source>
        <dbReference type="ARBA" id="ARBA00023043"/>
    </source>
</evidence>
<gene>
    <name evidence="4" type="ORF">PCG10_010232</name>
</gene>